<evidence type="ECO:0000313" key="2">
    <source>
        <dbReference type="Proteomes" id="UP000503640"/>
    </source>
</evidence>
<dbReference type="Proteomes" id="UP000503640">
    <property type="component" value="Unassembled WGS sequence"/>
</dbReference>
<dbReference type="RefSeq" id="WP_176066254.1">
    <property type="nucleotide sequence ID" value="NZ_BJTG01000006.1"/>
</dbReference>
<dbReference type="EMBL" id="BJTG01000006">
    <property type="protein sequence ID" value="GEJ58072.1"/>
    <property type="molecule type" value="Genomic_DNA"/>
</dbReference>
<evidence type="ECO:0000313" key="1">
    <source>
        <dbReference type="EMBL" id="GEJ58072.1"/>
    </source>
</evidence>
<proteinExistence type="predicted"/>
<keyword evidence="2" id="KW-1185">Reference proteome</keyword>
<dbReference type="AlphaFoldDB" id="A0A7I9VNT4"/>
<protein>
    <submittedName>
        <fullName evidence="1">Uncharacterized protein</fullName>
    </submittedName>
</protein>
<gene>
    <name evidence="1" type="ORF">AMYX_28130</name>
</gene>
<comment type="caution">
    <text evidence="1">The sequence shown here is derived from an EMBL/GenBank/DDBJ whole genome shotgun (WGS) entry which is preliminary data.</text>
</comment>
<sequence>MFQPDESLGYLPASREQVVSLLESINQPQISIPGKAAQTAQAYLCGLRNADGSFAVFASLFLSAAGENVIYAHAPPRLPGGQYAAAESEGRQFLESMGFILDDLNFRGMAPEQQALAMERVPLFSAPRAAPADRVTSPAALARLLASF</sequence>
<accession>A0A7I9VNT4</accession>
<reference evidence="2" key="1">
    <citation type="journal article" date="2020" name="Appl. Environ. Microbiol.">
        <title>Diazotrophic Anaeromyxobacter Isolates from Soils.</title>
        <authorList>
            <person name="Masuda Y."/>
            <person name="Yamanaka H."/>
            <person name="Xu Z.X."/>
            <person name="Shiratori Y."/>
            <person name="Aono T."/>
            <person name="Amachi S."/>
            <person name="Senoo K."/>
            <person name="Itoh H."/>
        </authorList>
    </citation>
    <scope>NUCLEOTIDE SEQUENCE [LARGE SCALE GENOMIC DNA]</scope>
    <source>
        <strain evidence="2">R267</strain>
    </source>
</reference>
<name>A0A7I9VNT4_9BACT</name>
<organism evidence="1 2">
    <name type="scientific">Anaeromyxobacter diazotrophicus</name>
    <dbReference type="NCBI Taxonomy" id="2590199"/>
    <lineage>
        <taxon>Bacteria</taxon>
        <taxon>Pseudomonadati</taxon>
        <taxon>Myxococcota</taxon>
        <taxon>Myxococcia</taxon>
        <taxon>Myxococcales</taxon>
        <taxon>Cystobacterineae</taxon>
        <taxon>Anaeromyxobacteraceae</taxon>
        <taxon>Anaeromyxobacter</taxon>
    </lineage>
</organism>